<keyword evidence="2" id="KW-1185">Reference proteome</keyword>
<protein>
    <submittedName>
        <fullName evidence="1">Uncharacterized protein</fullName>
    </submittedName>
</protein>
<sequence length="250" mass="27861">MARQSSFIKLEGTIGDVTFYKGRNGYNARQKGGITKERILKDEKFRRTRENLAEFARAASASKLLKRAFQEIVARAKDARTHTRVYRQTLKVLKSDLVSDRGKRKVEDGDISLFTGFQFSSASVFESLVFVDHTVQDNGTQFTVTFNPFVPVRYLAKPDGASHFKMFMVAASANFAEQTKQSAIVSSAEYPIDETEVSDLVLTVDKNQLTGADHFYALGIEFLQETNGKTYTLNNGAHNGAGIIFTEEGT</sequence>
<gene>
    <name evidence="1" type="ORF">IFO69_10495</name>
</gene>
<reference evidence="1 2" key="1">
    <citation type="submission" date="2020-09" db="EMBL/GenBank/DDBJ databases">
        <title>Echinicola sp. CAU 1574 isolated from sand of Sido Beach.</title>
        <authorList>
            <person name="Kim W."/>
        </authorList>
    </citation>
    <scope>NUCLEOTIDE SEQUENCE [LARGE SCALE GENOMIC DNA]</scope>
    <source>
        <strain evidence="1 2">CAU 1574</strain>
    </source>
</reference>
<accession>A0ABR9AKU7</accession>
<evidence type="ECO:0000313" key="2">
    <source>
        <dbReference type="Proteomes" id="UP000647133"/>
    </source>
</evidence>
<name>A0ABR9AKU7_9BACT</name>
<dbReference type="RefSeq" id="WP_192010061.1">
    <property type="nucleotide sequence ID" value="NZ_JACYTQ010000003.1"/>
</dbReference>
<dbReference type="EMBL" id="JACYTQ010000003">
    <property type="protein sequence ID" value="MBD8489174.1"/>
    <property type="molecule type" value="Genomic_DNA"/>
</dbReference>
<proteinExistence type="predicted"/>
<dbReference type="Proteomes" id="UP000647133">
    <property type="component" value="Unassembled WGS sequence"/>
</dbReference>
<organism evidence="1 2">
    <name type="scientific">Echinicola arenosa</name>
    <dbReference type="NCBI Taxonomy" id="2774144"/>
    <lineage>
        <taxon>Bacteria</taxon>
        <taxon>Pseudomonadati</taxon>
        <taxon>Bacteroidota</taxon>
        <taxon>Cytophagia</taxon>
        <taxon>Cytophagales</taxon>
        <taxon>Cyclobacteriaceae</taxon>
        <taxon>Echinicola</taxon>
    </lineage>
</organism>
<evidence type="ECO:0000313" key="1">
    <source>
        <dbReference type="EMBL" id="MBD8489174.1"/>
    </source>
</evidence>
<comment type="caution">
    <text evidence="1">The sequence shown here is derived from an EMBL/GenBank/DDBJ whole genome shotgun (WGS) entry which is preliminary data.</text>
</comment>